<organism evidence="1 2">
    <name type="scientific">Pelobates cultripes</name>
    <name type="common">Western spadefoot toad</name>
    <dbReference type="NCBI Taxonomy" id="61616"/>
    <lineage>
        <taxon>Eukaryota</taxon>
        <taxon>Metazoa</taxon>
        <taxon>Chordata</taxon>
        <taxon>Craniata</taxon>
        <taxon>Vertebrata</taxon>
        <taxon>Euteleostomi</taxon>
        <taxon>Amphibia</taxon>
        <taxon>Batrachia</taxon>
        <taxon>Anura</taxon>
        <taxon>Pelobatoidea</taxon>
        <taxon>Pelobatidae</taxon>
        <taxon>Pelobates</taxon>
    </lineage>
</organism>
<sequence>DPARMEDGWPSISLNSWPGTTALWTRRTTRIQHHKESSQLTGVTFVRDMRDIRAKSPRTGT</sequence>
<name>A0AAD1R3K1_PELCU</name>
<accession>A0AAD1R3K1</accession>
<dbReference type="Proteomes" id="UP001295444">
    <property type="component" value="Chromosome 01"/>
</dbReference>
<keyword evidence="2" id="KW-1185">Reference proteome</keyword>
<reference evidence="1" key="1">
    <citation type="submission" date="2022-03" db="EMBL/GenBank/DDBJ databases">
        <authorList>
            <person name="Alioto T."/>
            <person name="Alioto T."/>
            <person name="Gomez Garrido J."/>
        </authorList>
    </citation>
    <scope>NUCLEOTIDE SEQUENCE</scope>
</reference>
<gene>
    <name evidence="1" type="ORF">PECUL_23A041027</name>
</gene>
<protein>
    <submittedName>
        <fullName evidence="1">Uncharacterized protein</fullName>
    </submittedName>
</protein>
<feature type="non-terminal residue" evidence="1">
    <location>
        <position position="1"/>
    </location>
</feature>
<evidence type="ECO:0000313" key="1">
    <source>
        <dbReference type="EMBL" id="CAH2223221.1"/>
    </source>
</evidence>
<dbReference type="AlphaFoldDB" id="A0AAD1R3K1"/>
<proteinExistence type="predicted"/>
<dbReference type="EMBL" id="OW240912">
    <property type="protein sequence ID" value="CAH2223221.1"/>
    <property type="molecule type" value="Genomic_DNA"/>
</dbReference>
<evidence type="ECO:0000313" key="2">
    <source>
        <dbReference type="Proteomes" id="UP001295444"/>
    </source>
</evidence>